<evidence type="ECO:0000256" key="1">
    <source>
        <dbReference type="ARBA" id="ARBA00004651"/>
    </source>
</evidence>
<dbReference type="InterPro" id="IPR027417">
    <property type="entry name" value="P-loop_NTPase"/>
</dbReference>
<dbReference type="GO" id="GO:0016887">
    <property type="term" value="F:ATP hydrolysis activity"/>
    <property type="evidence" value="ECO:0007669"/>
    <property type="project" value="InterPro"/>
</dbReference>
<feature type="transmembrane region" description="Helical" evidence="8">
    <location>
        <begin position="166"/>
        <end position="186"/>
    </location>
</feature>
<dbReference type="EMBL" id="SDWW01000003">
    <property type="protein sequence ID" value="RYV52699.1"/>
    <property type="molecule type" value="Genomic_DNA"/>
</dbReference>
<feature type="transmembrane region" description="Helical" evidence="8">
    <location>
        <begin position="54"/>
        <end position="77"/>
    </location>
</feature>
<dbReference type="PANTHER" id="PTHR24221:SF590">
    <property type="entry name" value="COMPONENT LINKED WITH THE ASSEMBLY OF CYTOCHROME' TRANSPORT TRANSMEMBRANE ATP-BINDING PROTEIN ABC TRANSPORTER CYDD-RELATED"/>
    <property type="match status" value="1"/>
</dbReference>
<dbReference type="InterPro" id="IPR003439">
    <property type="entry name" value="ABC_transporter-like_ATP-bd"/>
</dbReference>
<feature type="transmembrane region" description="Helical" evidence="8">
    <location>
        <begin position="240"/>
        <end position="263"/>
    </location>
</feature>
<evidence type="ECO:0000256" key="7">
    <source>
        <dbReference type="SAM" id="MobiDB-lite"/>
    </source>
</evidence>
<protein>
    <submittedName>
        <fullName evidence="11">Thiol reductant ABC exporter subunit CydD</fullName>
    </submittedName>
</protein>
<comment type="caution">
    <text evidence="11">The sequence shown here is derived from an EMBL/GenBank/DDBJ whole genome shotgun (WGS) entry which is preliminary data.</text>
</comment>
<evidence type="ECO:0000259" key="9">
    <source>
        <dbReference type="PROSITE" id="PS50893"/>
    </source>
</evidence>
<feature type="region of interest" description="Disordered" evidence="7">
    <location>
        <begin position="557"/>
        <end position="591"/>
    </location>
</feature>
<keyword evidence="5 8" id="KW-1133">Transmembrane helix</keyword>
<feature type="compositionally biased region" description="Basic and acidic residues" evidence="7">
    <location>
        <begin position="557"/>
        <end position="571"/>
    </location>
</feature>
<organism evidence="11 12">
    <name type="scientific">Pengzhenrongella frigida</name>
    <dbReference type="NCBI Taxonomy" id="1259133"/>
    <lineage>
        <taxon>Bacteria</taxon>
        <taxon>Bacillati</taxon>
        <taxon>Actinomycetota</taxon>
        <taxon>Actinomycetes</taxon>
        <taxon>Micrococcales</taxon>
        <taxon>Pengzhenrongella</taxon>
    </lineage>
</organism>
<evidence type="ECO:0000256" key="5">
    <source>
        <dbReference type="ARBA" id="ARBA00022989"/>
    </source>
</evidence>
<evidence type="ECO:0000256" key="8">
    <source>
        <dbReference type="SAM" id="Phobius"/>
    </source>
</evidence>
<evidence type="ECO:0000259" key="10">
    <source>
        <dbReference type="PROSITE" id="PS50929"/>
    </source>
</evidence>
<dbReference type="RefSeq" id="WP_130100950.1">
    <property type="nucleotide sequence ID" value="NZ_SDWW01000003.1"/>
</dbReference>
<evidence type="ECO:0000256" key="6">
    <source>
        <dbReference type="ARBA" id="ARBA00023136"/>
    </source>
</evidence>
<reference evidence="11 12" key="1">
    <citation type="submission" date="2019-01" db="EMBL/GenBank/DDBJ databases">
        <title>Novel species of Cellulomonas.</title>
        <authorList>
            <person name="Liu Q."/>
            <person name="Xin Y.-H."/>
        </authorList>
    </citation>
    <scope>NUCLEOTIDE SEQUENCE [LARGE SCALE GENOMIC DNA]</scope>
    <source>
        <strain evidence="11 12">HLT2-17</strain>
    </source>
</reference>
<dbReference type="Pfam" id="PF00664">
    <property type="entry name" value="ABC_membrane"/>
    <property type="match status" value="1"/>
</dbReference>
<keyword evidence="12" id="KW-1185">Reference proteome</keyword>
<feature type="compositionally biased region" description="Low complexity" evidence="7">
    <location>
        <begin position="572"/>
        <end position="591"/>
    </location>
</feature>
<dbReference type="PANTHER" id="PTHR24221">
    <property type="entry name" value="ATP-BINDING CASSETTE SUB-FAMILY B"/>
    <property type="match status" value="1"/>
</dbReference>
<sequence length="591" mass="61716">MKPLDPRLLRHTRGARRYILITATTGAVTAALVVAQALLIAHAVAPVIDGTAGWAHVATLLPALAAVVALRAGVLVVQESSAHRSATHVIAELREQVLTRTVELGPRWLAAEQGPAVVTLVTRGLDDLEPYFVRYLPQLLLAATVTPATLAVVLGLNLVAALTIAFTLPLIPVFMWLIGVLTQKFAAERLATMQRLGAQLMDLLAGLGTLKALGREQGPGARVGELGRAYTRTTMATLRVAFLSGAVLEFLSSIAVALVAVGIGTGLVYGRIDLVTGLAVLMLAPEVYRPIREVGAQFHASADGIAAAAQSFAVIEHPLPPRGTRPAPDLRQTDIVLDAVSVAAPGRATWAPWQLEARLRPGRVLALVGPSGAGKSTAASVVLGLLTPDDGAVRLVPATPAGDSPASAGVSLSDVDPASWWAQIAWVPQRPVIVPGTVRANVLGDAAAAVDDRARVAAHDTGFDEVLAQLPHGWDSVLGQGGVGLSLGQRQRLALTRALLGTHPLVVLDEPTAHLDARAEEHVLTAVDRLRAQGRTVLVIAHRQALIARADDVVTVRSRATDPADGDRPDAPRTTSTPSPTSASARAEPTP</sequence>
<proteinExistence type="predicted"/>
<dbReference type="Gene3D" id="1.20.1560.10">
    <property type="entry name" value="ABC transporter type 1, transmembrane domain"/>
    <property type="match status" value="1"/>
</dbReference>
<dbReference type="GO" id="GO:0042883">
    <property type="term" value="P:cysteine transport"/>
    <property type="evidence" value="ECO:0007669"/>
    <property type="project" value="InterPro"/>
</dbReference>
<dbReference type="SUPFAM" id="SSF52540">
    <property type="entry name" value="P-loop containing nucleoside triphosphate hydrolases"/>
    <property type="match status" value="1"/>
</dbReference>
<dbReference type="OrthoDB" id="9806127at2"/>
<feature type="transmembrane region" description="Helical" evidence="8">
    <location>
        <begin position="20"/>
        <end position="48"/>
    </location>
</feature>
<feature type="transmembrane region" description="Helical" evidence="8">
    <location>
        <begin position="139"/>
        <end position="160"/>
    </location>
</feature>
<dbReference type="InterPro" id="IPR011527">
    <property type="entry name" value="ABC1_TM_dom"/>
</dbReference>
<evidence type="ECO:0000256" key="2">
    <source>
        <dbReference type="ARBA" id="ARBA00022692"/>
    </source>
</evidence>
<dbReference type="PROSITE" id="PS50929">
    <property type="entry name" value="ABC_TM1F"/>
    <property type="match status" value="1"/>
</dbReference>
<dbReference type="GO" id="GO:0005886">
    <property type="term" value="C:plasma membrane"/>
    <property type="evidence" value="ECO:0007669"/>
    <property type="project" value="UniProtKB-SubCell"/>
</dbReference>
<comment type="subcellular location">
    <subcellularLocation>
        <location evidence="1">Cell membrane</location>
        <topology evidence="1">Multi-pass membrane protein</topology>
    </subcellularLocation>
</comment>
<evidence type="ECO:0000313" key="12">
    <source>
        <dbReference type="Proteomes" id="UP000293764"/>
    </source>
</evidence>
<evidence type="ECO:0000313" key="11">
    <source>
        <dbReference type="EMBL" id="RYV52699.1"/>
    </source>
</evidence>
<keyword evidence="2 8" id="KW-0812">Transmembrane</keyword>
<dbReference type="SUPFAM" id="SSF90123">
    <property type="entry name" value="ABC transporter transmembrane region"/>
    <property type="match status" value="1"/>
</dbReference>
<dbReference type="InterPro" id="IPR039421">
    <property type="entry name" value="Type_1_exporter"/>
</dbReference>
<dbReference type="InterPro" id="IPR003593">
    <property type="entry name" value="AAA+_ATPase"/>
</dbReference>
<dbReference type="CDD" id="cd18584">
    <property type="entry name" value="ABC_6TM_AarD_CydD"/>
    <property type="match status" value="1"/>
</dbReference>
<dbReference type="CDD" id="cd03228">
    <property type="entry name" value="ABCC_MRP_Like"/>
    <property type="match status" value="1"/>
</dbReference>
<evidence type="ECO:0000256" key="3">
    <source>
        <dbReference type="ARBA" id="ARBA00022741"/>
    </source>
</evidence>
<gene>
    <name evidence="11" type="primary">cydD</name>
    <name evidence="11" type="ORF">EUA98_01790</name>
</gene>
<feature type="domain" description="ABC transmembrane type-1" evidence="10">
    <location>
        <begin position="20"/>
        <end position="303"/>
    </location>
</feature>
<dbReference type="InterPro" id="IPR036640">
    <property type="entry name" value="ABC1_TM_sf"/>
</dbReference>
<dbReference type="Proteomes" id="UP000293764">
    <property type="component" value="Unassembled WGS sequence"/>
</dbReference>
<dbReference type="NCBIfam" id="TIGR02857">
    <property type="entry name" value="CydD"/>
    <property type="match status" value="1"/>
</dbReference>
<dbReference type="PROSITE" id="PS50893">
    <property type="entry name" value="ABC_TRANSPORTER_2"/>
    <property type="match status" value="1"/>
</dbReference>
<keyword evidence="4" id="KW-0067">ATP-binding</keyword>
<dbReference type="GO" id="GO:0005524">
    <property type="term" value="F:ATP binding"/>
    <property type="evidence" value="ECO:0007669"/>
    <property type="project" value="UniProtKB-KW"/>
</dbReference>
<name>A0A4Q5N3A4_9MICO</name>
<dbReference type="InterPro" id="IPR014216">
    <property type="entry name" value="ABC_transptr_CydD"/>
</dbReference>
<feature type="domain" description="ABC transporter" evidence="9">
    <location>
        <begin position="330"/>
        <end position="584"/>
    </location>
</feature>
<keyword evidence="3" id="KW-0547">Nucleotide-binding</keyword>
<dbReference type="Gene3D" id="3.40.50.300">
    <property type="entry name" value="P-loop containing nucleotide triphosphate hydrolases"/>
    <property type="match status" value="1"/>
</dbReference>
<dbReference type="GO" id="GO:0140359">
    <property type="term" value="F:ABC-type transporter activity"/>
    <property type="evidence" value="ECO:0007669"/>
    <property type="project" value="InterPro"/>
</dbReference>
<dbReference type="Pfam" id="PF00005">
    <property type="entry name" value="ABC_tran"/>
    <property type="match status" value="1"/>
</dbReference>
<dbReference type="AlphaFoldDB" id="A0A4Q5N3A4"/>
<dbReference type="SMART" id="SM00382">
    <property type="entry name" value="AAA"/>
    <property type="match status" value="1"/>
</dbReference>
<evidence type="ECO:0000256" key="4">
    <source>
        <dbReference type="ARBA" id="ARBA00022840"/>
    </source>
</evidence>
<keyword evidence="6 8" id="KW-0472">Membrane</keyword>
<accession>A0A4Q5N3A4</accession>